<name>A0A7C5V5D6_9FIRM</name>
<protein>
    <submittedName>
        <fullName evidence="1">Uncharacterized protein</fullName>
    </submittedName>
</protein>
<gene>
    <name evidence="1" type="ORF">ENL71_10120</name>
</gene>
<dbReference type="EMBL" id="DRUZ01000114">
    <property type="protein sequence ID" value="HHS02803.1"/>
    <property type="molecule type" value="Genomic_DNA"/>
</dbReference>
<dbReference type="AlphaFoldDB" id="A0A7C5V5D6"/>
<organism evidence="1">
    <name type="scientific">Caldicellulosiruptor owensensis</name>
    <dbReference type="NCBI Taxonomy" id="55205"/>
    <lineage>
        <taxon>Bacteria</taxon>
        <taxon>Bacillati</taxon>
        <taxon>Bacillota</taxon>
        <taxon>Bacillota incertae sedis</taxon>
        <taxon>Caldicellulosiruptorales</taxon>
        <taxon>Caldicellulosiruptoraceae</taxon>
        <taxon>Caldicellulosiruptor</taxon>
    </lineage>
</organism>
<evidence type="ECO:0000313" key="1">
    <source>
        <dbReference type="EMBL" id="HHS02803.1"/>
    </source>
</evidence>
<accession>A0A7C5V5D6</accession>
<dbReference type="SUPFAM" id="SSF101898">
    <property type="entry name" value="NHL repeat"/>
    <property type="match status" value="1"/>
</dbReference>
<comment type="caution">
    <text evidence="1">The sequence shown here is derived from an EMBL/GenBank/DDBJ whole genome shotgun (WGS) entry which is preliminary data.</text>
</comment>
<sequence length="177" mass="19686">MAVTAKDEIFAVGDSTSKNLDMYNFVKKSSHLITADKSDGIIVKYDCKGNVIWKKIFGGSGRESFRDILFNGDIIMTIGTSDSIDGDLTYLVDMGLKKKWNETCDDIVIVIYNNNGEIIWKTLLSGKSFDRPFSVVQIGEDSYIIVGSTSSEDGDFNCFNKGLDDAFIIKLHVHNCK</sequence>
<reference evidence="1" key="1">
    <citation type="journal article" date="2020" name="mSystems">
        <title>Genome- and Community-Level Interaction Insights into Carbon Utilization and Element Cycling Functions of Hydrothermarchaeota in Hydrothermal Sediment.</title>
        <authorList>
            <person name="Zhou Z."/>
            <person name="Liu Y."/>
            <person name="Xu W."/>
            <person name="Pan J."/>
            <person name="Luo Z.H."/>
            <person name="Li M."/>
        </authorList>
    </citation>
    <scope>NUCLEOTIDE SEQUENCE [LARGE SCALE GENOMIC DNA]</scope>
    <source>
        <strain evidence="1">SpSt-102</strain>
    </source>
</reference>
<proteinExistence type="predicted"/>